<feature type="compositionally biased region" description="Polar residues" evidence="1">
    <location>
        <begin position="373"/>
        <end position="384"/>
    </location>
</feature>
<organism evidence="3 4">
    <name type="scientific">Streptomyces luteosporeus</name>
    <dbReference type="NCBI Taxonomy" id="173856"/>
    <lineage>
        <taxon>Bacteria</taxon>
        <taxon>Bacillati</taxon>
        <taxon>Actinomycetota</taxon>
        <taxon>Actinomycetes</taxon>
        <taxon>Kitasatosporales</taxon>
        <taxon>Streptomycetaceae</taxon>
        <taxon>Streptomyces</taxon>
    </lineage>
</organism>
<keyword evidence="2" id="KW-1133">Transmembrane helix</keyword>
<proteinExistence type="predicted"/>
<dbReference type="EMBL" id="BAAASL010000022">
    <property type="protein sequence ID" value="GAA2723363.1"/>
    <property type="molecule type" value="Genomic_DNA"/>
</dbReference>
<reference evidence="3 4" key="1">
    <citation type="journal article" date="2019" name="Int. J. Syst. Evol. Microbiol.">
        <title>The Global Catalogue of Microorganisms (GCM) 10K type strain sequencing project: providing services to taxonomists for standard genome sequencing and annotation.</title>
        <authorList>
            <consortium name="The Broad Institute Genomics Platform"/>
            <consortium name="The Broad Institute Genome Sequencing Center for Infectious Disease"/>
            <person name="Wu L."/>
            <person name="Ma J."/>
        </authorList>
    </citation>
    <scope>NUCLEOTIDE SEQUENCE [LARGE SCALE GENOMIC DNA]</scope>
    <source>
        <strain evidence="3 4">JCM 4542</strain>
    </source>
</reference>
<feature type="transmembrane region" description="Helical" evidence="2">
    <location>
        <begin position="163"/>
        <end position="185"/>
    </location>
</feature>
<feature type="transmembrane region" description="Helical" evidence="2">
    <location>
        <begin position="310"/>
        <end position="332"/>
    </location>
</feature>
<feature type="transmembrane region" description="Helical" evidence="2">
    <location>
        <begin position="206"/>
        <end position="225"/>
    </location>
</feature>
<keyword evidence="2" id="KW-0812">Transmembrane</keyword>
<feature type="region of interest" description="Disordered" evidence="1">
    <location>
        <begin position="335"/>
        <end position="392"/>
    </location>
</feature>
<feature type="compositionally biased region" description="Low complexity" evidence="1">
    <location>
        <begin position="347"/>
        <end position="357"/>
    </location>
</feature>
<feature type="transmembrane region" description="Helical" evidence="2">
    <location>
        <begin position="270"/>
        <end position="290"/>
    </location>
</feature>
<evidence type="ECO:0000313" key="4">
    <source>
        <dbReference type="Proteomes" id="UP001500886"/>
    </source>
</evidence>
<evidence type="ECO:0000313" key="3">
    <source>
        <dbReference type="EMBL" id="GAA2723363.1"/>
    </source>
</evidence>
<evidence type="ECO:0008006" key="5">
    <source>
        <dbReference type="Google" id="ProtNLM"/>
    </source>
</evidence>
<accession>A0ABN3U2C0</accession>
<comment type="caution">
    <text evidence="3">The sequence shown here is derived from an EMBL/GenBank/DDBJ whole genome shotgun (WGS) entry which is preliminary data.</text>
</comment>
<keyword evidence="4" id="KW-1185">Reference proteome</keyword>
<protein>
    <recommendedName>
        <fullName evidence="5">Integral membrane protein</fullName>
    </recommendedName>
</protein>
<sequence length="392" mass="40179">MTAPTSSLHPTAPAPAAIAQVPAPPPAPAGPVKALLARHHALCARAVEPLEIAAGLEAHGIDDRQAAEYRHRDVFSLAEELHARVERTDDDPPPAPAPAPHTPARPYATCAAVRGRGTVPVALLCLWLVAYGLLGDWLVTALLHGRRALGGPTLLSSAAHAAAPTALALACATVPAALTAHWFAGHARRALDDRDLAGFARRARPALLLAATAFLAALLAFWWPARTGLPAGPPQTTGPLAGAALAGLGTLLYLALLLTAHGLTRPATTALLAAALAEALALASLLAARLPGCEALRWPVAWAATAHGPAAVPLLACVPTALALLGHAVPALSRASVHGRRPHPRHPAAATPPRATGGRPGDPPPCLRRPTKMTPQTGTAATVSRTERGHDR</sequence>
<dbReference type="RefSeq" id="WP_344438249.1">
    <property type="nucleotide sequence ID" value="NZ_BAAASL010000022.1"/>
</dbReference>
<keyword evidence="2" id="KW-0472">Membrane</keyword>
<evidence type="ECO:0000256" key="2">
    <source>
        <dbReference type="SAM" id="Phobius"/>
    </source>
</evidence>
<evidence type="ECO:0000256" key="1">
    <source>
        <dbReference type="SAM" id="MobiDB-lite"/>
    </source>
</evidence>
<feature type="compositionally biased region" description="Basic residues" evidence="1">
    <location>
        <begin position="337"/>
        <end position="346"/>
    </location>
</feature>
<feature type="transmembrane region" description="Helical" evidence="2">
    <location>
        <begin position="237"/>
        <end position="258"/>
    </location>
</feature>
<gene>
    <name evidence="3" type="ORF">GCM10010315_50590</name>
</gene>
<name>A0ABN3U2C0_9ACTN</name>
<feature type="transmembrane region" description="Helical" evidence="2">
    <location>
        <begin position="121"/>
        <end position="143"/>
    </location>
</feature>
<dbReference type="Proteomes" id="UP001500886">
    <property type="component" value="Unassembled WGS sequence"/>
</dbReference>